<feature type="coiled-coil region" evidence="1">
    <location>
        <begin position="86"/>
        <end position="113"/>
    </location>
</feature>
<proteinExistence type="predicted"/>
<accession>A0A183BG59</accession>
<evidence type="ECO:0000313" key="4">
    <source>
        <dbReference type="WBParaSite" id="ECPE_0001824401-mRNA-1"/>
    </source>
</evidence>
<dbReference type="WBParaSite" id="ECPE_0001824401-mRNA-1">
    <property type="protein sequence ID" value="ECPE_0001824401-mRNA-1"/>
    <property type="gene ID" value="ECPE_0001824401"/>
</dbReference>
<sequence length="120" mass="14046">MDRSADTNQTVHELVKLIYNNLEMDDIYWFVLSYIEQKYKAELEDVTDVNLKQHIVEQRLSSSFEECGIMDNIMTIFNELGLTDRLKLLEDQKSALQSQVESVQQRIDLLVSEMTSLQIK</sequence>
<keyword evidence="1" id="KW-0175">Coiled coil</keyword>
<dbReference type="EMBL" id="UZAN01075578">
    <property type="protein sequence ID" value="VDP95786.1"/>
    <property type="molecule type" value="Genomic_DNA"/>
</dbReference>
<organism evidence="4">
    <name type="scientific">Echinostoma caproni</name>
    <dbReference type="NCBI Taxonomy" id="27848"/>
    <lineage>
        <taxon>Eukaryota</taxon>
        <taxon>Metazoa</taxon>
        <taxon>Spiralia</taxon>
        <taxon>Lophotrochozoa</taxon>
        <taxon>Platyhelminthes</taxon>
        <taxon>Trematoda</taxon>
        <taxon>Digenea</taxon>
        <taxon>Plagiorchiida</taxon>
        <taxon>Echinostomata</taxon>
        <taxon>Echinostomatoidea</taxon>
        <taxon>Echinostomatidae</taxon>
        <taxon>Echinostoma</taxon>
    </lineage>
</organism>
<evidence type="ECO:0000313" key="2">
    <source>
        <dbReference type="EMBL" id="VDP95786.1"/>
    </source>
</evidence>
<evidence type="ECO:0000313" key="3">
    <source>
        <dbReference type="Proteomes" id="UP000272942"/>
    </source>
</evidence>
<reference evidence="4" key="1">
    <citation type="submission" date="2016-06" db="UniProtKB">
        <authorList>
            <consortium name="WormBaseParasite"/>
        </authorList>
    </citation>
    <scope>IDENTIFICATION</scope>
</reference>
<dbReference type="AlphaFoldDB" id="A0A183BG59"/>
<name>A0A183BG59_9TREM</name>
<reference evidence="2 3" key="2">
    <citation type="submission" date="2018-11" db="EMBL/GenBank/DDBJ databases">
        <authorList>
            <consortium name="Pathogen Informatics"/>
        </authorList>
    </citation>
    <scope>NUCLEOTIDE SEQUENCE [LARGE SCALE GENOMIC DNA]</scope>
    <source>
        <strain evidence="2 3">Egypt</strain>
    </source>
</reference>
<dbReference type="OrthoDB" id="5792673at2759"/>
<keyword evidence="3" id="KW-1185">Reference proteome</keyword>
<protein>
    <submittedName>
        <fullName evidence="4">Biogenesis of lysosome-related organelles complex 1 subunit BLS1</fullName>
    </submittedName>
</protein>
<gene>
    <name evidence="2" type="ORF">ECPE_LOCUS18194</name>
</gene>
<dbReference type="Proteomes" id="UP000272942">
    <property type="component" value="Unassembled WGS sequence"/>
</dbReference>
<evidence type="ECO:0000256" key="1">
    <source>
        <dbReference type="SAM" id="Coils"/>
    </source>
</evidence>